<dbReference type="InterPro" id="IPR007060">
    <property type="entry name" value="FtsL/DivIC"/>
</dbReference>
<name>A0A0R1ZMG4_9LACO</name>
<evidence type="ECO:0000256" key="1">
    <source>
        <dbReference type="SAM" id="Coils"/>
    </source>
</evidence>
<dbReference type="Proteomes" id="UP000051679">
    <property type="component" value="Unassembled WGS sequence"/>
</dbReference>
<keyword evidence="1" id="KW-0175">Coiled coil</keyword>
<comment type="caution">
    <text evidence="3">The sequence shown here is derived from an EMBL/GenBank/DDBJ whole genome shotgun (WGS) entry which is preliminary data.</text>
</comment>
<dbReference type="AlphaFoldDB" id="A0A0R1ZMG4"/>
<keyword evidence="2" id="KW-0812">Transmembrane</keyword>
<evidence type="ECO:0008006" key="5">
    <source>
        <dbReference type="Google" id="ProtNLM"/>
    </source>
</evidence>
<feature type="coiled-coil region" evidence="1">
    <location>
        <begin position="63"/>
        <end position="97"/>
    </location>
</feature>
<dbReference type="PANTHER" id="PTHR40027:SF1">
    <property type="entry name" value="CELL DIVISION PROTEIN DIVIC"/>
    <property type="match status" value="1"/>
</dbReference>
<dbReference type="InterPro" id="IPR039076">
    <property type="entry name" value="DivIC"/>
</dbReference>
<dbReference type="EMBL" id="AYYO01000008">
    <property type="protein sequence ID" value="KRM56193.1"/>
    <property type="molecule type" value="Genomic_DNA"/>
</dbReference>
<reference evidence="3 4" key="1">
    <citation type="journal article" date="2015" name="Genome Announc.">
        <title>Expanding the biotechnology potential of lactobacilli through comparative genomics of 213 strains and associated genera.</title>
        <authorList>
            <person name="Sun Z."/>
            <person name="Harris H.M."/>
            <person name="McCann A."/>
            <person name="Guo C."/>
            <person name="Argimon S."/>
            <person name="Zhang W."/>
            <person name="Yang X."/>
            <person name="Jeffery I.B."/>
            <person name="Cooney J.C."/>
            <person name="Kagawa T.F."/>
            <person name="Liu W."/>
            <person name="Song Y."/>
            <person name="Salvetti E."/>
            <person name="Wrobel A."/>
            <person name="Rasinkangas P."/>
            <person name="Parkhill J."/>
            <person name="Rea M.C."/>
            <person name="O'Sullivan O."/>
            <person name="Ritari J."/>
            <person name="Douillard F.P."/>
            <person name="Paul Ross R."/>
            <person name="Yang R."/>
            <person name="Briner A.E."/>
            <person name="Felis G.E."/>
            <person name="de Vos W.M."/>
            <person name="Barrangou R."/>
            <person name="Klaenhammer T.R."/>
            <person name="Caufield P.W."/>
            <person name="Cui Y."/>
            <person name="Zhang H."/>
            <person name="O'Toole P.W."/>
        </authorList>
    </citation>
    <scope>NUCLEOTIDE SEQUENCE [LARGE SCALE GENOMIC DNA]</scope>
    <source>
        <strain evidence="3 4">DSM 20505</strain>
    </source>
</reference>
<dbReference type="PANTHER" id="PTHR40027">
    <property type="entry name" value="CELL DIVISION PROTEIN DIVIC"/>
    <property type="match status" value="1"/>
</dbReference>
<feature type="transmembrane region" description="Helical" evidence="2">
    <location>
        <begin position="38"/>
        <end position="56"/>
    </location>
</feature>
<evidence type="ECO:0000313" key="3">
    <source>
        <dbReference type="EMBL" id="KRM56193.1"/>
    </source>
</evidence>
<dbReference type="RefSeq" id="WP_054680579.1">
    <property type="nucleotide sequence ID" value="NZ_AYYO01000008.1"/>
</dbReference>
<dbReference type="STRING" id="1291052.FC18_GL000169"/>
<dbReference type="Pfam" id="PF04977">
    <property type="entry name" value="DivIC"/>
    <property type="match status" value="1"/>
</dbReference>
<keyword evidence="2" id="KW-0472">Membrane</keyword>
<proteinExistence type="predicted"/>
<keyword evidence="4" id="KW-1185">Reference proteome</keyword>
<evidence type="ECO:0000256" key="2">
    <source>
        <dbReference type="SAM" id="Phobius"/>
    </source>
</evidence>
<keyword evidence="2" id="KW-1133">Transmembrane helix</keyword>
<protein>
    <recommendedName>
        <fullName evidence="5">Septum formation initiator</fullName>
    </recommendedName>
</protein>
<gene>
    <name evidence="3" type="ORF">FC18_GL000169</name>
</gene>
<dbReference type="GO" id="GO:0051301">
    <property type="term" value="P:cell division"/>
    <property type="evidence" value="ECO:0007669"/>
    <property type="project" value="InterPro"/>
</dbReference>
<organism evidence="3 4">
    <name type="scientific">Lacticaseibacillus sharpeae JCM 1186 = DSM 20505</name>
    <dbReference type="NCBI Taxonomy" id="1291052"/>
    <lineage>
        <taxon>Bacteria</taxon>
        <taxon>Bacillati</taxon>
        <taxon>Bacillota</taxon>
        <taxon>Bacilli</taxon>
        <taxon>Lactobacillales</taxon>
        <taxon>Lactobacillaceae</taxon>
        <taxon>Lacticaseibacillus</taxon>
    </lineage>
</organism>
<accession>A0A0R1ZMG4</accession>
<dbReference type="PATRIC" id="fig|1291052.5.peg.176"/>
<evidence type="ECO:0000313" key="4">
    <source>
        <dbReference type="Proteomes" id="UP000051679"/>
    </source>
</evidence>
<sequence length="134" mass="14819">MSKAPISQIDNSFTRAKAHADAQAVLASKRRRVHKRRLAVLGALLLIVFIVGLVRLHTIGAQRETADANVRSAQKRLSKVKSKKKALKVQVDQLNNEAYLEKLVRSKYYVSKSGEVIFTLPAQANQIGGLNTTK</sequence>